<sequence length="449" mass="54259">MSREQLEAFAVRLRNEMEREREERNFFQLERDKLRTFWEITRNQLDEARTTIRNKEREVEEAQERADIETKNVMQQMKHLQYENQTKIGEMRAEMMTQLKMAQEDHSLQERELLNDKREFRRMLREKEDCIELEMQKLKMEHSEKMSREREKFLNEANEMTKIHEQRLQTYMEESEIRHRMEMTEVEERKNAQIAKLIKEHEKSFGEIKQYYNDITTNNLQLISTMKDQMDELRKQSERSEKKVQEIMYQNKKLSQPLKEAQTELHELKKRQEYHDRDKTSLSRMKSRYEKLQKQFDAFKWETEALKMHCEKLTEERDQLKSRFEEAALELQQKTGLRNALLERKLEVLQKETEQREAILGEVLTLAGMEPQTLSLRIEKLLAQKNEKIEDLRYEVARMSKAYDDLLATFESKMIQHGIPIEEIRFQVTGPPSRGSKTPTPGTLVPKFR</sequence>
<gene>
    <name evidence="16" type="primary">CSON001532</name>
</gene>
<dbReference type="GO" id="GO:0031514">
    <property type="term" value="C:motile cilium"/>
    <property type="evidence" value="ECO:0007669"/>
    <property type="project" value="UniProtKB-SubCell"/>
</dbReference>
<evidence type="ECO:0000256" key="7">
    <source>
        <dbReference type="ARBA" id="ARBA00022846"/>
    </source>
</evidence>
<evidence type="ECO:0000256" key="2">
    <source>
        <dbReference type="ARBA" id="ARBA00004245"/>
    </source>
</evidence>
<dbReference type="GO" id="GO:0031267">
    <property type="term" value="F:small GTPase binding"/>
    <property type="evidence" value="ECO:0007669"/>
    <property type="project" value="InterPro"/>
</dbReference>
<dbReference type="Pfam" id="PF13851">
    <property type="entry name" value="GAS"/>
    <property type="match status" value="1"/>
</dbReference>
<evidence type="ECO:0000313" key="17">
    <source>
        <dbReference type="EMBL" id="SSX29618.1"/>
    </source>
</evidence>
<dbReference type="PANTHER" id="PTHR31543:SF0">
    <property type="entry name" value="DYNEIN REGULATORY COMPLEX SUBUNIT 4"/>
    <property type="match status" value="1"/>
</dbReference>
<feature type="domain" description="Growth arrest-specific protein 8" evidence="15">
    <location>
        <begin position="197"/>
        <end position="392"/>
    </location>
</feature>
<evidence type="ECO:0000256" key="4">
    <source>
        <dbReference type="ARBA" id="ARBA00021301"/>
    </source>
</evidence>
<dbReference type="InterPro" id="IPR039308">
    <property type="entry name" value="GAS8"/>
</dbReference>
<reference evidence="17" key="2">
    <citation type="submission" date="2018-07" db="EMBL/GenBank/DDBJ databases">
        <authorList>
            <person name="Quirk P.G."/>
            <person name="Krulwich T.A."/>
        </authorList>
    </citation>
    <scope>NUCLEOTIDE SEQUENCE</scope>
</reference>
<dbReference type="EMBL" id="UFQS01001243">
    <property type="protein sequence ID" value="SSX09895.1"/>
    <property type="molecule type" value="Genomic_DNA"/>
</dbReference>
<name>A0A336L7P8_CULSO</name>
<keyword evidence="9" id="KW-0969">Cilium</keyword>
<reference evidence="16" key="1">
    <citation type="submission" date="2018-04" db="EMBL/GenBank/DDBJ databases">
        <authorList>
            <person name="Go L.Y."/>
            <person name="Mitchell J.A."/>
        </authorList>
    </citation>
    <scope>NUCLEOTIDE SEQUENCE</scope>
    <source>
        <tissue evidence="16">Whole organism</tissue>
    </source>
</reference>
<evidence type="ECO:0000259" key="15">
    <source>
        <dbReference type="Pfam" id="PF13851"/>
    </source>
</evidence>
<evidence type="ECO:0000256" key="11">
    <source>
        <dbReference type="ARBA" id="ARBA00023273"/>
    </source>
</evidence>
<dbReference type="PANTHER" id="PTHR31543">
    <property type="entry name" value="DYNEIN REGULATORY COMPLEX SUBUNIT 4"/>
    <property type="match status" value="1"/>
</dbReference>
<feature type="coiled-coil region" evidence="13">
    <location>
        <begin position="3"/>
        <end position="72"/>
    </location>
</feature>
<evidence type="ECO:0000256" key="1">
    <source>
        <dbReference type="ARBA" id="ARBA00004230"/>
    </source>
</evidence>
<dbReference type="GO" id="GO:0005794">
    <property type="term" value="C:Golgi apparatus"/>
    <property type="evidence" value="ECO:0007669"/>
    <property type="project" value="TreeGrafter"/>
</dbReference>
<keyword evidence="10" id="KW-0206">Cytoskeleton</keyword>
<evidence type="ECO:0000256" key="8">
    <source>
        <dbReference type="ARBA" id="ARBA00023054"/>
    </source>
</evidence>
<protein>
    <recommendedName>
        <fullName evidence="4">Dynein regulatory complex subunit 4</fullName>
    </recommendedName>
    <alternativeName>
        <fullName evidence="12">Growth arrest-specific protein 8</fullName>
    </alternativeName>
</protein>
<dbReference type="OMA" id="MKHLQYE"/>
<comment type="subcellular location">
    <subcellularLocation>
        <location evidence="1">Cell projection</location>
        <location evidence="1">Cilium</location>
        <location evidence="1">Flagellum</location>
    </subcellularLocation>
    <subcellularLocation>
        <location evidence="2">Cytoplasm</location>
        <location evidence="2">Cytoskeleton</location>
    </subcellularLocation>
</comment>
<dbReference type="AlphaFoldDB" id="A0A336L7P8"/>
<evidence type="ECO:0000256" key="6">
    <source>
        <dbReference type="ARBA" id="ARBA00022701"/>
    </source>
</evidence>
<keyword evidence="11" id="KW-0966">Cell projection</keyword>
<dbReference type="InterPro" id="IPR025593">
    <property type="entry name" value="GAS8_dom"/>
</dbReference>
<evidence type="ECO:0000313" key="16">
    <source>
        <dbReference type="EMBL" id="SSX09895.1"/>
    </source>
</evidence>
<keyword evidence="5" id="KW-0963">Cytoplasm</keyword>
<accession>A0A336L7P8</accession>
<keyword evidence="6" id="KW-0493">Microtubule</keyword>
<evidence type="ECO:0000256" key="13">
    <source>
        <dbReference type="SAM" id="Coils"/>
    </source>
</evidence>
<proteinExistence type="inferred from homology"/>
<evidence type="ECO:0000256" key="3">
    <source>
        <dbReference type="ARBA" id="ARBA00009859"/>
    </source>
</evidence>
<dbReference type="GO" id="GO:0005874">
    <property type="term" value="C:microtubule"/>
    <property type="evidence" value="ECO:0007669"/>
    <property type="project" value="UniProtKB-KW"/>
</dbReference>
<evidence type="ECO:0000256" key="14">
    <source>
        <dbReference type="SAM" id="MobiDB-lite"/>
    </source>
</evidence>
<feature type="coiled-coil region" evidence="13">
    <location>
        <begin position="121"/>
        <end position="174"/>
    </location>
</feature>
<dbReference type="EMBL" id="UFQT01001243">
    <property type="protein sequence ID" value="SSX29618.1"/>
    <property type="molecule type" value="Genomic_DNA"/>
</dbReference>
<evidence type="ECO:0000256" key="10">
    <source>
        <dbReference type="ARBA" id="ARBA00023212"/>
    </source>
</evidence>
<comment type="similarity">
    <text evidence="3">Belongs to the DRC4 family.</text>
</comment>
<evidence type="ECO:0000256" key="12">
    <source>
        <dbReference type="ARBA" id="ARBA00031568"/>
    </source>
</evidence>
<feature type="region of interest" description="Disordered" evidence="14">
    <location>
        <begin position="428"/>
        <end position="449"/>
    </location>
</feature>
<dbReference type="GO" id="GO:0008017">
    <property type="term" value="F:microtubule binding"/>
    <property type="evidence" value="ECO:0007669"/>
    <property type="project" value="InterPro"/>
</dbReference>
<organism evidence="16">
    <name type="scientific">Culicoides sonorensis</name>
    <name type="common">Biting midge</name>
    <dbReference type="NCBI Taxonomy" id="179676"/>
    <lineage>
        <taxon>Eukaryota</taxon>
        <taxon>Metazoa</taxon>
        <taxon>Ecdysozoa</taxon>
        <taxon>Arthropoda</taxon>
        <taxon>Hexapoda</taxon>
        <taxon>Insecta</taxon>
        <taxon>Pterygota</taxon>
        <taxon>Neoptera</taxon>
        <taxon>Endopterygota</taxon>
        <taxon>Diptera</taxon>
        <taxon>Nematocera</taxon>
        <taxon>Chironomoidea</taxon>
        <taxon>Ceratopogonidae</taxon>
        <taxon>Ceratopogoninae</taxon>
        <taxon>Culicoides</taxon>
        <taxon>Monoculicoides</taxon>
    </lineage>
</organism>
<feature type="coiled-coil region" evidence="13">
    <location>
        <begin position="223"/>
        <end position="402"/>
    </location>
</feature>
<keyword evidence="7" id="KW-0282">Flagellum</keyword>
<dbReference type="VEuPathDB" id="VectorBase:CSON001532"/>
<dbReference type="GO" id="GO:0048870">
    <property type="term" value="P:cell motility"/>
    <property type="evidence" value="ECO:0007669"/>
    <property type="project" value="InterPro"/>
</dbReference>
<evidence type="ECO:0000256" key="5">
    <source>
        <dbReference type="ARBA" id="ARBA00022490"/>
    </source>
</evidence>
<keyword evidence="8 13" id="KW-0175">Coiled coil</keyword>
<evidence type="ECO:0000256" key="9">
    <source>
        <dbReference type="ARBA" id="ARBA00023069"/>
    </source>
</evidence>